<proteinExistence type="predicted"/>
<evidence type="ECO:0000313" key="2">
    <source>
        <dbReference type="Proteomes" id="UP000772181"/>
    </source>
</evidence>
<comment type="caution">
    <text evidence="1">The sequence shown here is derived from an EMBL/GenBank/DDBJ whole genome shotgun (WGS) entry which is preliminary data.</text>
</comment>
<accession>A0A933LR09</accession>
<dbReference type="EMBL" id="JACQWF010000260">
    <property type="protein sequence ID" value="MBI4595862.1"/>
    <property type="molecule type" value="Genomic_DNA"/>
</dbReference>
<dbReference type="InterPro" id="IPR011008">
    <property type="entry name" value="Dimeric_a/b-barrel"/>
</dbReference>
<gene>
    <name evidence="1" type="ORF">HY730_05720</name>
</gene>
<reference evidence="1" key="1">
    <citation type="submission" date="2020-07" db="EMBL/GenBank/DDBJ databases">
        <title>Huge and variable diversity of episymbiotic CPR bacteria and DPANN archaea in groundwater ecosystems.</title>
        <authorList>
            <person name="He C.Y."/>
            <person name="Keren R."/>
            <person name="Whittaker M."/>
            <person name="Farag I.F."/>
            <person name="Doudna J."/>
            <person name="Cate J.H.D."/>
            <person name="Banfield J.F."/>
        </authorList>
    </citation>
    <scope>NUCLEOTIDE SEQUENCE</scope>
    <source>
        <strain evidence="1">NC_groundwater_1482_Ag_S-0.65um_47_24</strain>
    </source>
</reference>
<dbReference type="AlphaFoldDB" id="A0A933LR09"/>
<name>A0A933LR09_UNCTE</name>
<evidence type="ECO:0000313" key="1">
    <source>
        <dbReference type="EMBL" id="MBI4595862.1"/>
    </source>
</evidence>
<sequence>MSKKRGNGLICVWTDVNPAMKEEFNAWYNEEHIPERVKEVPGILSARRYLCVEGGPQYLAVYDIKDPSVLESKEYQEISQRYSPRTQKVIPHFLNTVRTIYREIFEAGAPPRQDAECLLSIRINMAPQHEEQFNAWYSEDHLPALAGVEGVHYARRFKAVENAHTLQVPPGADSKDYISLLNAAEKSHRYLALYEMDSPEVMQTGAWEKARDYGRTALIRPLFKDIERDVYKLIFSMSK</sequence>
<dbReference type="Proteomes" id="UP000772181">
    <property type="component" value="Unassembled WGS sequence"/>
</dbReference>
<dbReference type="SUPFAM" id="SSF54909">
    <property type="entry name" value="Dimeric alpha+beta barrel"/>
    <property type="match status" value="2"/>
</dbReference>
<organism evidence="1 2">
    <name type="scientific">Tectimicrobiota bacterium</name>
    <dbReference type="NCBI Taxonomy" id="2528274"/>
    <lineage>
        <taxon>Bacteria</taxon>
        <taxon>Pseudomonadati</taxon>
        <taxon>Nitrospinota/Tectimicrobiota group</taxon>
        <taxon>Candidatus Tectimicrobiota</taxon>
    </lineage>
</organism>
<protein>
    <recommendedName>
        <fullName evidence="3">DUF4286 family protein</fullName>
    </recommendedName>
</protein>
<evidence type="ECO:0008006" key="3">
    <source>
        <dbReference type="Google" id="ProtNLM"/>
    </source>
</evidence>